<evidence type="ECO:0000256" key="4">
    <source>
        <dbReference type="ARBA" id="ARBA00023125"/>
    </source>
</evidence>
<dbReference type="Pfam" id="PF00158">
    <property type="entry name" value="Sigma54_activat"/>
    <property type="match status" value="1"/>
</dbReference>
<dbReference type="PROSITE" id="PS00688">
    <property type="entry name" value="SIGMA54_INTERACT_3"/>
    <property type="match status" value="1"/>
</dbReference>
<organism evidence="9 10">
    <name type="scientific">Haliangium ochraceum (strain DSM 14365 / JCM 11303 / SMP-2)</name>
    <dbReference type="NCBI Taxonomy" id="502025"/>
    <lineage>
        <taxon>Bacteria</taxon>
        <taxon>Pseudomonadati</taxon>
        <taxon>Myxococcota</taxon>
        <taxon>Polyangia</taxon>
        <taxon>Haliangiales</taxon>
        <taxon>Kofleriaceae</taxon>
        <taxon>Haliangium</taxon>
    </lineage>
</organism>
<evidence type="ECO:0000256" key="5">
    <source>
        <dbReference type="ARBA" id="ARBA00023163"/>
    </source>
</evidence>
<dbReference type="InterPro" id="IPR003018">
    <property type="entry name" value="GAF"/>
</dbReference>
<keyword evidence="3" id="KW-0805">Transcription regulation</keyword>
<dbReference type="SUPFAM" id="SSF55781">
    <property type="entry name" value="GAF domain-like"/>
    <property type="match status" value="1"/>
</dbReference>
<dbReference type="AlphaFoldDB" id="D0LWE6"/>
<dbReference type="InterPro" id="IPR058031">
    <property type="entry name" value="AAA_lid_NorR"/>
</dbReference>
<evidence type="ECO:0000259" key="7">
    <source>
        <dbReference type="PROSITE" id="PS50006"/>
    </source>
</evidence>
<dbReference type="SMART" id="SM00382">
    <property type="entry name" value="AAA"/>
    <property type="match status" value="1"/>
</dbReference>
<keyword evidence="2" id="KW-0067">ATP-binding</keyword>
<evidence type="ECO:0000259" key="8">
    <source>
        <dbReference type="PROSITE" id="PS50045"/>
    </source>
</evidence>
<dbReference type="STRING" id="502025.Hoch_5108"/>
<dbReference type="InterPro" id="IPR000253">
    <property type="entry name" value="FHA_dom"/>
</dbReference>
<dbReference type="Pfam" id="PF02954">
    <property type="entry name" value="HTH_8"/>
    <property type="match status" value="1"/>
</dbReference>
<dbReference type="SUPFAM" id="SSF52540">
    <property type="entry name" value="P-loop containing nucleoside triphosphate hydrolases"/>
    <property type="match status" value="1"/>
</dbReference>
<keyword evidence="10" id="KW-1185">Reference proteome</keyword>
<sequence length="684" mass="76211">MPFRITRDFRYSERRLAPVSAALLSPRNTQHLLTLEVVEGTARGQVFECPEAIISLGRADDNRVALSDYHLSGEHAQIFVEGDLYIFRDLRSTNGSRVLRGNELIPVDARTDWEITLHDGDHLCLGDPAAPVTVLVYLPEHARSAASELGDRLIASRSIVDLPAVTHRVEHDPASALRLYKALQPLSARLDLSATIDAVVCATFELLPQVTNVAVLMRSEVDKDRFTVAVSQTRDGSGHGEARGESRGDGRPAEVRASRSVLRRVLSERAAVITANAQEELASSESILGGKILSMVAVPLWRGDEITGLIQADNRASAGMLSERDLEVALLLGAQAALAIDNAALVSRLKVAEERLRGENTYLKRREENLRFENIIGESSAMQAIFDQLRKVVDTRATVCIEGETGTGKELIATAIHYESNRRDKMFVAQNCAALPENLLESELFGHKKGAFTSADTDKKGLFEIADGGTLFLDEIGEMPLSLQAKVLRVLQEGTIRPLGSTRERQVDARIICATNRDLAAEVEKGSFRQDLYYRLVVFPIRLPPLRERREDIPPLCEHFLKRYSREFRQEVLGFSQECLDVMSTYQWPGNIRELENEVQRLVIQTDAGSWIEVSELSPRLRKVEGTLARIAPKKGTLKAMMEQVERWLLAEALREHDNNKTRTAQSLGITREGLHKKLSKYSM</sequence>
<dbReference type="Pfam" id="PF13185">
    <property type="entry name" value="GAF_2"/>
    <property type="match status" value="1"/>
</dbReference>
<accession>D0LWE6</accession>
<evidence type="ECO:0000256" key="3">
    <source>
        <dbReference type="ARBA" id="ARBA00023015"/>
    </source>
</evidence>
<dbReference type="PRINTS" id="PR01590">
    <property type="entry name" value="HTHFIS"/>
</dbReference>
<dbReference type="SUPFAM" id="SSF46689">
    <property type="entry name" value="Homeodomain-like"/>
    <property type="match status" value="1"/>
</dbReference>
<dbReference type="Gene3D" id="3.30.450.40">
    <property type="match status" value="1"/>
</dbReference>
<dbReference type="CDD" id="cd00009">
    <property type="entry name" value="AAA"/>
    <property type="match status" value="1"/>
</dbReference>
<protein>
    <submittedName>
        <fullName evidence="9">Transcriptional regulator, NifA subfamily, Fis Family</fullName>
    </submittedName>
</protein>
<dbReference type="Gene3D" id="1.10.10.60">
    <property type="entry name" value="Homeodomain-like"/>
    <property type="match status" value="1"/>
</dbReference>
<dbReference type="SUPFAM" id="SSF49879">
    <property type="entry name" value="SMAD/FHA domain"/>
    <property type="match status" value="1"/>
</dbReference>
<dbReference type="Gene3D" id="2.60.200.20">
    <property type="match status" value="1"/>
</dbReference>
<name>D0LWE6_HALO1</name>
<keyword evidence="4" id="KW-0238">DNA-binding</keyword>
<dbReference type="eggNOG" id="COG3829">
    <property type="taxonomic scope" value="Bacteria"/>
</dbReference>
<dbReference type="Gene3D" id="3.40.50.300">
    <property type="entry name" value="P-loop containing nucleotide triphosphate hydrolases"/>
    <property type="match status" value="1"/>
</dbReference>
<dbReference type="InterPro" id="IPR008984">
    <property type="entry name" value="SMAD_FHA_dom_sf"/>
</dbReference>
<dbReference type="PROSITE" id="PS00676">
    <property type="entry name" value="SIGMA54_INTERACT_2"/>
    <property type="match status" value="1"/>
</dbReference>
<dbReference type="KEGG" id="hoh:Hoch_5108"/>
<keyword evidence="1" id="KW-0547">Nucleotide-binding</keyword>
<dbReference type="PROSITE" id="PS50045">
    <property type="entry name" value="SIGMA54_INTERACT_4"/>
    <property type="match status" value="1"/>
</dbReference>
<dbReference type="PANTHER" id="PTHR32071">
    <property type="entry name" value="TRANSCRIPTIONAL REGULATORY PROTEIN"/>
    <property type="match status" value="1"/>
</dbReference>
<dbReference type="InterPro" id="IPR025944">
    <property type="entry name" value="Sigma_54_int_dom_CS"/>
</dbReference>
<dbReference type="Pfam" id="PF00498">
    <property type="entry name" value="FHA"/>
    <property type="match status" value="1"/>
</dbReference>
<dbReference type="HOGENOM" id="CLU_000445_95_2_7"/>
<dbReference type="InterPro" id="IPR029016">
    <property type="entry name" value="GAF-like_dom_sf"/>
</dbReference>
<dbReference type="Proteomes" id="UP000001880">
    <property type="component" value="Chromosome"/>
</dbReference>
<dbReference type="GO" id="GO:0006355">
    <property type="term" value="P:regulation of DNA-templated transcription"/>
    <property type="evidence" value="ECO:0007669"/>
    <property type="project" value="InterPro"/>
</dbReference>
<feature type="compositionally biased region" description="Basic and acidic residues" evidence="6">
    <location>
        <begin position="236"/>
        <end position="256"/>
    </location>
</feature>
<dbReference type="InterPro" id="IPR002078">
    <property type="entry name" value="Sigma_54_int"/>
</dbReference>
<evidence type="ECO:0000256" key="1">
    <source>
        <dbReference type="ARBA" id="ARBA00022741"/>
    </source>
</evidence>
<dbReference type="eggNOG" id="COG1716">
    <property type="taxonomic scope" value="Bacteria"/>
</dbReference>
<dbReference type="InterPro" id="IPR027417">
    <property type="entry name" value="P-loop_NTPase"/>
</dbReference>
<dbReference type="Gene3D" id="1.10.8.60">
    <property type="match status" value="1"/>
</dbReference>
<dbReference type="SMART" id="SM00065">
    <property type="entry name" value="GAF"/>
    <property type="match status" value="1"/>
</dbReference>
<dbReference type="InterPro" id="IPR009057">
    <property type="entry name" value="Homeodomain-like_sf"/>
</dbReference>
<evidence type="ECO:0000256" key="2">
    <source>
        <dbReference type="ARBA" id="ARBA00022840"/>
    </source>
</evidence>
<reference evidence="9 10" key="1">
    <citation type="journal article" date="2010" name="Stand. Genomic Sci.">
        <title>Complete genome sequence of Haliangium ochraceum type strain (SMP-2).</title>
        <authorList>
            <consortium name="US DOE Joint Genome Institute (JGI-PGF)"/>
            <person name="Ivanova N."/>
            <person name="Daum C."/>
            <person name="Lang E."/>
            <person name="Abt B."/>
            <person name="Kopitz M."/>
            <person name="Saunders E."/>
            <person name="Lapidus A."/>
            <person name="Lucas S."/>
            <person name="Glavina Del Rio T."/>
            <person name="Nolan M."/>
            <person name="Tice H."/>
            <person name="Copeland A."/>
            <person name="Cheng J.F."/>
            <person name="Chen F."/>
            <person name="Bruce D."/>
            <person name="Goodwin L."/>
            <person name="Pitluck S."/>
            <person name="Mavromatis K."/>
            <person name="Pati A."/>
            <person name="Mikhailova N."/>
            <person name="Chen A."/>
            <person name="Palaniappan K."/>
            <person name="Land M."/>
            <person name="Hauser L."/>
            <person name="Chang Y.J."/>
            <person name="Jeffries C.D."/>
            <person name="Detter J.C."/>
            <person name="Brettin T."/>
            <person name="Rohde M."/>
            <person name="Goker M."/>
            <person name="Bristow J."/>
            <person name="Markowitz V."/>
            <person name="Eisen J.A."/>
            <person name="Hugenholtz P."/>
            <person name="Kyrpides N.C."/>
            <person name="Klenk H.P."/>
        </authorList>
    </citation>
    <scope>NUCLEOTIDE SEQUENCE [LARGE SCALE GENOMIC DNA]</scope>
    <source>
        <strain evidence="10">DSM 14365 / CIP 107738 / JCM 11303 / AJ 13395 / SMP-2</strain>
    </source>
</reference>
<proteinExistence type="predicted"/>
<dbReference type="EMBL" id="CP001804">
    <property type="protein sequence ID" value="ACY17596.1"/>
    <property type="molecule type" value="Genomic_DNA"/>
</dbReference>
<feature type="domain" description="Sigma-54 factor interaction" evidence="8">
    <location>
        <begin position="375"/>
        <end position="604"/>
    </location>
</feature>
<dbReference type="GO" id="GO:0043565">
    <property type="term" value="F:sequence-specific DNA binding"/>
    <property type="evidence" value="ECO:0007669"/>
    <property type="project" value="InterPro"/>
</dbReference>
<dbReference type="InterPro" id="IPR025943">
    <property type="entry name" value="Sigma_54_int_dom_ATP-bd_2"/>
</dbReference>
<dbReference type="GO" id="GO:0005524">
    <property type="term" value="F:ATP binding"/>
    <property type="evidence" value="ECO:0007669"/>
    <property type="project" value="UniProtKB-KW"/>
</dbReference>
<evidence type="ECO:0000256" key="6">
    <source>
        <dbReference type="SAM" id="MobiDB-lite"/>
    </source>
</evidence>
<dbReference type="PROSITE" id="PS50006">
    <property type="entry name" value="FHA_DOMAIN"/>
    <property type="match status" value="1"/>
</dbReference>
<dbReference type="FunFam" id="3.40.50.300:FF:000006">
    <property type="entry name" value="DNA-binding transcriptional regulator NtrC"/>
    <property type="match status" value="1"/>
</dbReference>
<dbReference type="eggNOG" id="COG2203">
    <property type="taxonomic scope" value="Bacteria"/>
</dbReference>
<dbReference type="InterPro" id="IPR003593">
    <property type="entry name" value="AAA+_ATPase"/>
</dbReference>
<dbReference type="Pfam" id="PF25601">
    <property type="entry name" value="AAA_lid_14"/>
    <property type="match status" value="1"/>
</dbReference>
<feature type="domain" description="FHA" evidence="7">
    <location>
        <begin position="54"/>
        <end position="98"/>
    </location>
</feature>
<evidence type="ECO:0000313" key="10">
    <source>
        <dbReference type="Proteomes" id="UP000001880"/>
    </source>
</evidence>
<keyword evidence="5" id="KW-0804">Transcription</keyword>
<gene>
    <name evidence="9" type="ordered locus">Hoch_5108</name>
</gene>
<evidence type="ECO:0000313" key="9">
    <source>
        <dbReference type="EMBL" id="ACY17596.1"/>
    </source>
</evidence>
<dbReference type="InterPro" id="IPR002197">
    <property type="entry name" value="HTH_Fis"/>
</dbReference>
<feature type="region of interest" description="Disordered" evidence="6">
    <location>
        <begin position="228"/>
        <end position="256"/>
    </location>
</feature>